<sequence>MVERLGLLMVVVVLSVLLDIRENTHGHFKPPSDAHASTWWLEMSTVCPSHSLSAAQRLTKALLYWRTLDAVSVQVVKNGLQIKPINLPDHGVTWQGLLKNFPNEVIVGVKANGKEITESEIEKMPNKKMPTKMSIEPPINGIEKLYISSKIKVEIQNGGKTEYVGVDFEKKNSFLVKMISIRKAVYSHMGVALSGDSDPDYLEINTLGAGNKPGEKFYGYGEKVDAEGLKLIVEKRKKVAVKCSVTFSNKRDSSRPIWNFDIPMSGDVLKYGDSYFENAMFVRLNQYKYLADFNHGKGVNPVSLKSFKVTRKDGKKDGEVETVTATIDVDESMGIVGKMEEHKETVK</sequence>
<accession>A0AAD4MFB5</accession>
<proteinExistence type="predicted"/>
<organism evidence="2 3">
    <name type="scientific">Ditylenchus destructor</name>
    <dbReference type="NCBI Taxonomy" id="166010"/>
    <lineage>
        <taxon>Eukaryota</taxon>
        <taxon>Metazoa</taxon>
        <taxon>Ecdysozoa</taxon>
        <taxon>Nematoda</taxon>
        <taxon>Chromadorea</taxon>
        <taxon>Rhabditida</taxon>
        <taxon>Tylenchina</taxon>
        <taxon>Tylenchomorpha</taxon>
        <taxon>Sphaerularioidea</taxon>
        <taxon>Anguinidae</taxon>
        <taxon>Anguininae</taxon>
        <taxon>Ditylenchus</taxon>
    </lineage>
</organism>
<feature type="signal peptide" evidence="1">
    <location>
        <begin position="1"/>
        <end position="26"/>
    </location>
</feature>
<gene>
    <name evidence="2" type="ORF">DdX_21219</name>
</gene>
<name>A0AAD4MFB5_9BILA</name>
<protein>
    <submittedName>
        <fullName evidence="2">Uncharacterized protein</fullName>
    </submittedName>
</protein>
<dbReference type="Proteomes" id="UP001201812">
    <property type="component" value="Unassembled WGS sequence"/>
</dbReference>
<comment type="caution">
    <text evidence="2">The sequence shown here is derived from an EMBL/GenBank/DDBJ whole genome shotgun (WGS) entry which is preliminary data.</text>
</comment>
<dbReference type="AlphaFoldDB" id="A0AAD4MFB5"/>
<feature type="chain" id="PRO_5042195728" evidence="1">
    <location>
        <begin position="27"/>
        <end position="347"/>
    </location>
</feature>
<dbReference type="EMBL" id="JAKKPZ010000755">
    <property type="protein sequence ID" value="KAI1692512.1"/>
    <property type="molecule type" value="Genomic_DNA"/>
</dbReference>
<evidence type="ECO:0000256" key="1">
    <source>
        <dbReference type="SAM" id="SignalP"/>
    </source>
</evidence>
<keyword evidence="1" id="KW-0732">Signal</keyword>
<evidence type="ECO:0000313" key="3">
    <source>
        <dbReference type="Proteomes" id="UP001201812"/>
    </source>
</evidence>
<evidence type="ECO:0000313" key="2">
    <source>
        <dbReference type="EMBL" id="KAI1692512.1"/>
    </source>
</evidence>
<keyword evidence="3" id="KW-1185">Reference proteome</keyword>
<reference evidence="2" key="1">
    <citation type="submission" date="2022-01" db="EMBL/GenBank/DDBJ databases">
        <title>Genome Sequence Resource for Two Populations of Ditylenchus destructor, the Migratory Endoparasitic Phytonematode.</title>
        <authorList>
            <person name="Zhang H."/>
            <person name="Lin R."/>
            <person name="Xie B."/>
        </authorList>
    </citation>
    <scope>NUCLEOTIDE SEQUENCE</scope>
    <source>
        <strain evidence="2">BazhouSP</strain>
    </source>
</reference>